<proteinExistence type="predicted"/>
<dbReference type="Gene3D" id="3.40.50.300">
    <property type="entry name" value="P-loop containing nucleotide triphosphate hydrolases"/>
    <property type="match status" value="1"/>
</dbReference>
<dbReference type="AlphaFoldDB" id="A0A291BB53"/>
<feature type="domain" description="AAA" evidence="1">
    <location>
        <begin position="1"/>
        <end position="40"/>
    </location>
</feature>
<keyword evidence="2" id="KW-0614">Plasmid</keyword>
<geneLocation type="plasmid" evidence="3">
    <name>pcc2</name>
</geneLocation>
<dbReference type="InterPro" id="IPR027417">
    <property type="entry name" value="P-loop_NTPase"/>
</dbReference>
<evidence type="ECO:0000259" key="1">
    <source>
        <dbReference type="Pfam" id="PF13614"/>
    </source>
</evidence>
<name>A0A291BB53_9GAMM</name>
<protein>
    <recommendedName>
        <fullName evidence="1">AAA domain-containing protein</fullName>
    </recommendedName>
</protein>
<evidence type="ECO:0000313" key="2">
    <source>
        <dbReference type="EMBL" id="ATF10214.1"/>
    </source>
</evidence>
<organism evidence="2 3">
    <name type="scientific">Candidatus Enterovibrio altilux</name>
    <dbReference type="NCBI Taxonomy" id="1927128"/>
    <lineage>
        <taxon>Bacteria</taxon>
        <taxon>Pseudomonadati</taxon>
        <taxon>Pseudomonadota</taxon>
        <taxon>Gammaproteobacteria</taxon>
        <taxon>Vibrionales</taxon>
        <taxon>Vibrionaceae</taxon>
        <taxon>Enterovibrio</taxon>
    </lineage>
</organism>
<dbReference type="EMBL" id="CP020662">
    <property type="protein sequence ID" value="ATF10214.1"/>
    <property type="molecule type" value="Genomic_DNA"/>
</dbReference>
<gene>
    <name evidence="2" type="ORF">BTN50_1787</name>
</gene>
<evidence type="ECO:0000313" key="3">
    <source>
        <dbReference type="Proteomes" id="UP000218160"/>
    </source>
</evidence>
<reference evidence="3" key="1">
    <citation type="submission" date="2017-04" db="EMBL/GenBank/DDBJ databases">
        <title>Genome evolution of the luminous symbionts of deep sea anglerfish.</title>
        <authorList>
            <person name="Hendry T.A."/>
        </authorList>
    </citation>
    <scope>NUCLEOTIDE SEQUENCE [LARGE SCALE GENOMIC DNA]</scope>
    <source>
        <plasmid evidence="3">pcc2</plasmid>
    </source>
</reference>
<dbReference type="InterPro" id="IPR025669">
    <property type="entry name" value="AAA_dom"/>
</dbReference>
<dbReference type="Pfam" id="PF13614">
    <property type="entry name" value="AAA_31"/>
    <property type="match status" value="1"/>
</dbReference>
<dbReference type="KEGG" id="elux:BTN50_1787"/>
<accession>A0A291BB53</accession>
<keyword evidence="3" id="KW-1185">Reference proteome</keyword>
<dbReference type="Proteomes" id="UP000218160">
    <property type="component" value="Plasmid pCC2"/>
</dbReference>
<sequence length="40" mass="4303">MKVIDVWNPKGGQGKSMFSINLAAAAIELGKKPFVICQDP</sequence>
<dbReference type="SUPFAM" id="SSF52540">
    <property type="entry name" value="P-loop containing nucleoside triphosphate hydrolases"/>
    <property type="match status" value="1"/>
</dbReference>